<evidence type="ECO:0000313" key="3">
    <source>
        <dbReference type="EMBL" id="RAK40042.1"/>
    </source>
</evidence>
<dbReference type="GO" id="GO:0042393">
    <property type="term" value="F:histone binding"/>
    <property type="evidence" value="ECO:0007669"/>
    <property type="project" value="InterPro"/>
</dbReference>
<evidence type="ECO:0000313" key="4">
    <source>
        <dbReference type="Proteomes" id="UP000249341"/>
    </source>
</evidence>
<dbReference type="GO" id="GO:0072572">
    <property type="term" value="F:poly-ADP-D-ribose binding"/>
    <property type="evidence" value="ECO:0007669"/>
    <property type="project" value="TreeGrafter"/>
</dbReference>
<keyword evidence="4" id="KW-1185">Reference proteome</keyword>
<comment type="subcellular location">
    <subcellularLocation>
        <location evidence="1">Chromosome</location>
    </subcellularLocation>
</comment>
<dbReference type="InterPro" id="IPR019361">
    <property type="entry name" value="HPF1"/>
</dbReference>
<dbReference type="AlphaFoldDB" id="A0A327ZFR3"/>
<evidence type="ECO:0000256" key="1">
    <source>
        <dbReference type="ARBA" id="ARBA00004286"/>
    </source>
</evidence>
<name>A0A327ZFR3_9ACTN</name>
<proteinExistence type="predicted"/>
<reference evidence="3 4" key="1">
    <citation type="submission" date="2018-06" db="EMBL/GenBank/DDBJ databases">
        <title>Genomic Encyclopedia of Type Strains, Phase III (KMG-III): the genomes of soil and plant-associated and newly described type strains.</title>
        <authorList>
            <person name="Whitman W."/>
        </authorList>
    </citation>
    <scope>NUCLEOTIDE SEQUENCE [LARGE SCALE GENOMIC DNA]</scope>
    <source>
        <strain evidence="3 4">CGMCC 4.7090</strain>
    </source>
</reference>
<organism evidence="3 4">
    <name type="scientific">Actinoplanes lutulentus</name>
    <dbReference type="NCBI Taxonomy" id="1287878"/>
    <lineage>
        <taxon>Bacteria</taxon>
        <taxon>Bacillati</taxon>
        <taxon>Actinomycetota</taxon>
        <taxon>Actinomycetes</taxon>
        <taxon>Micromonosporales</taxon>
        <taxon>Micromonosporaceae</taxon>
        <taxon>Actinoplanes</taxon>
    </lineage>
</organism>
<dbReference type="Pfam" id="PF10228">
    <property type="entry name" value="HPF1"/>
    <property type="match status" value="1"/>
</dbReference>
<dbReference type="PANTHER" id="PTHR13386:SF1">
    <property type="entry name" value="HISTONE PARYLATION FACTOR 1"/>
    <property type="match status" value="1"/>
</dbReference>
<dbReference type="GO" id="GO:0006974">
    <property type="term" value="P:DNA damage response"/>
    <property type="evidence" value="ECO:0007669"/>
    <property type="project" value="InterPro"/>
</dbReference>
<keyword evidence="2" id="KW-0158">Chromosome</keyword>
<dbReference type="Proteomes" id="UP000249341">
    <property type="component" value="Unassembled WGS sequence"/>
</dbReference>
<evidence type="ECO:0000256" key="2">
    <source>
        <dbReference type="ARBA" id="ARBA00022454"/>
    </source>
</evidence>
<gene>
    <name evidence="3" type="ORF">B0I29_10368</name>
</gene>
<protein>
    <submittedName>
        <fullName evidence="3">Uncharacterized protein DUF2228</fullName>
    </submittedName>
</protein>
<dbReference type="PANTHER" id="PTHR13386">
    <property type="entry name" value="HISTONE PARYLATION FACTOR 1"/>
    <property type="match status" value="1"/>
</dbReference>
<accession>A0A327ZFR3</accession>
<comment type="caution">
    <text evidence="3">The sequence shown here is derived from an EMBL/GenBank/DDBJ whole genome shotgun (WGS) entry which is preliminary data.</text>
</comment>
<dbReference type="GO" id="GO:0005694">
    <property type="term" value="C:chromosome"/>
    <property type="evidence" value="ECO:0007669"/>
    <property type="project" value="UniProtKB-SubCell"/>
</dbReference>
<dbReference type="EMBL" id="QLMJ01000003">
    <property type="protein sequence ID" value="RAK40042.1"/>
    <property type="molecule type" value="Genomic_DNA"/>
</dbReference>
<sequence length="287" mass="31486">MQRVFGLRLPRHCAVFAALWASAQQDAAEREALFELGFAPWGISDYFRNDGVDLAGRDGLDERLHCRFRQDPAEFVTVASGSSDGLHYGLWYDDPAELPTFIAYNYAGDSAETWTSGYTTMLGEMWSVLEQGIKRPGQEASLLMPLADALEWFTGPDQEALAADGEPRWIDTDRTDGLISIFPILPANSGDPRVAQAAQRLAGFNSLSSAGDGWIADARHELAAGLPAYALAIGMELHWLDLDEYRAAGRDLLIGAYRVLGRDALAEIAAVHADWRDLADVEVLKRA</sequence>